<dbReference type="Pfam" id="PF05188">
    <property type="entry name" value="MutS_II"/>
    <property type="match status" value="1"/>
</dbReference>
<evidence type="ECO:0000313" key="9">
    <source>
        <dbReference type="Proteomes" id="UP001497392"/>
    </source>
</evidence>
<dbReference type="PANTHER" id="PTHR11361">
    <property type="entry name" value="DNA MISMATCH REPAIR PROTEIN MUTS FAMILY MEMBER"/>
    <property type="match status" value="1"/>
</dbReference>
<dbReference type="Pfam" id="PF05192">
    <property type="entry name" value="MutS_III"/>
    <property type="match status" value="1"/>
</dbReference>
<reference evidence="8 9" key="1">
    <citation type="submission" date="2024-06" db="EMBL/GenBank/DDBJ databases">
        <authorList>
            <person name="Kraege A."/>
            <person name="Thomma B."/>
        </authorList>
    </citation>
    <scope>NUCLEOTIDE SEQUENCE [LARGE SCALE GENOMIC DNA]</scope>
</reference>
<dbReference type="SUPFAM" id="SSF52540">
    <property type="entry name" value="P-loop containing nucleoside triphosphate hydrolases"/>
    <property type="match status" value="1"/>
</dbReference>
<dbReference type="SMART" id="SM00533">
    <property type="entry name" value="MUTSd"/>
    <property type="match status" value="1"/>
</dbReference>
<dbReference type="Gene3D" id="3.40.50.300">
    <property type="entry name" value="P-loop containing nucleotide triphosphate hydrolases"/>
    <property type="match status" value="1"/>
</dbReference>
<dbReference type="InterPro" id="IPR007696">
    <property type="entry name" value="DNA_mismatch_repair_MutS_core"/>
</dbReference>
<keyword evidence="2" id="KW-0547">Nucleotide-binding</keyword>
<feature type="compositionally biased region" description="Polar residues" evidence="6">
    <location>
        <begin position="65"/>
        <end position="74"/>
    </location>
</feature>
<dbReference type="PROSITE" id="PS00486">
    <property type="entry name" value="DNA_MISMATCH_REPAIR_2"/>
    <property type="match status" value="1"/>
</dbReference>
<dbReference type="SUPFAM" id="SSF53150">
    <property type="entry name" value="DNA repair protein MutS, domain II"/>
    <property type="match status" value="1"/>
</dbReference>
<dbReference type="EMBL" id="CAXHTA020000002">
    <property type="protein sequence ID" value="CAL5219149.1"/>
    <property type="molecule type" value="Genomic_DNA"/>
</dbReference>
<proteinExistence type="inferred from homology"/>
<dbReference type="SUPFAM" id="SSF55271">
    <property type="entry name" value="DNA repair protein MutS, domain I"/>
    <property type="match status" value="1"/>
</dbReference>
<evidence type="ECO:0000313" key="8">
    <source>
        <dbReference type="EMBL" id="CAL5219149.1"/>
    </source>
</evidence>
<comment type="caution">
    <text evidence="8">The sequence shown here is derived from an EMBL/GenBank/DDBJ whole genome shotgun (WGS) entry which is preliminary data.</text>
</comment>
<evidence type="ECO:0000256" key="2">
    <source>
        <dbReference type="ARBA" id="ARBA00022741"/>
    </source>
</evidence>
<feature type="region of interest" description="Disordered" evidence="6">
    <location>
        <begin position="1"/>
        <end position="81"/>
    </location>
</feature>
<dbReference type="InterPro" id="IPR000432">
    <property type="entry name" value="DNA_mismatch_repair_MutS_C"/>
</dbReference>
<evidence type="ECO:0000256" key="4">
    <source>
        <dbReference type="ARBA" id="ARBA00022840"/>
    </source>
</evidence>
<dbReference type="SMART" id="SM00534">
    <property type="entry name" value="MUTSac"/>
    <property type="match status" value="1"/>
</dbReference>
<dbReference type="Pfam" id="PF01624">
    <property type="entry name" value="MutS_I"/>
    <property type="match status" value="1"/>
</dbReference>
<dbReference type="InterPro" id="IPR016151">
    <property type="entry name" value="DNA_mismatch_repair_MutS_N"/>
</dbReference>
<keyword evidence="9" id="KW-1185">Reference proteome</keyword>
<dbReference type="SUPFAM" id="SSF48334">
    <property type="entry name" value="DNA repair protein MutS, domain III"/>
    <property type="match status" value="1"/>
</dbReference>
<feature type="compositionally biased region" description="Basic residues" evidence="6">
    <location>
        <begin position="40"/>
        <end position="53"/>
    </location>
</feature>
<feature type="domain" description="DNA mismatch repair proteins mutS family" evidence="7">
    <location>
        <begin position="828"/>
        <end position="844"/>
    </location>
</feature>
<dbReference type="InterPro" id="IPR007695">
    <property type="entry name" value="DNA_mismatch_repair_MutS-lik_N"/>
</dbReference>
<dbReference type="Proteomes" id="UP001497392">
    <property type="component" value="Unassembled WGS sequence"/>
</dbReference>
<organism evidence="8 9">
    <name type="scientific">Coccomyxa viridis</name>
    <dbReference type="NCBI Taxonomy" id="1274662"/>
    <lineage>
        <taxon>Eukaryota</taxon>
        <taxon>Viridiplantae</taxon>
        <taxon>Chlorophyta</taxon>
        <taxon>core chlorophytes</taxon>
        <taxon>Trebouxiophyceae</taxon>
        <taxon>Trebouxiophyceae incertae sedis</taxon>
        <taxon>Coccomyxaceae</taxon>
        <taxon>Coccomyxa</taxon>
    </lineage>
</organism>
<accession>A0ABP1FIX1</accession>
<dbReference type="InterPro" id="IPR007860">
    <property type="entry name" value="DNA_mmatch_repair_MutS_con_dom"/>
</dbReference>
<name>A0ABP1FIX1_9CHLO</name>
<keyword evidence="5" id="KW-0238">DNA-binding</keyword>
<dbReference type="PANTHER" id="PTHR11361:SF148">
    <property type="entry name" value="DNA MISMATCH REPAIR PROTEIN MSH6"/>
    <property type="match status" value="1"/>
</dbReference>
<dbReference type="Gene3D" id="3.30.420.110">
    <property type="entry name" value="MutS, connector domain"/>
    <property type="match status" value="1"/>
</dbReference>
<dbReference type="InterPro" id="IPR036187">
    <property type="entry name" value="DNA_mismatch_repair_MutS_sf"/>
</dbReference>
<evidence type="ECO:0000256" key="6">
    <source>
        <dbReference type="SAM" id="MobiDB-lite"/>
    </source>
</evidence>
<evidence type="ECO:0000256" key="1">
    <source>
        <dbReference type="ARBA" id="ARBA00006271"/>
    </source>
</evidence>
<comment type="similarity">
    <text evidence="1">Belongs to the DNA mismatch repair MutS family.</text>
</comment>
<evidence type="ECO:0000256" key="3">
    <source>
        <dbReference type="ARBA" id="ARBA00022763"/>
    </source>
</evidence>
<dbReference type="InterPro" id="IPR027417">
    <property type="entry name" value="P-loop_NTPase"/>
</dbReference>
<feature type="region of interest" description="Disordered" evidence="6">
    <location>
        <begin position="109"/>
        <end position="130"/>
    </location>
</feature>
<keyword evidence="4" id="KW-0067">ATP-binding</keyword>
<dbReference type="PIRSF" id="PIRSF037677">
    <property type="entry name" value="DNA_mis_repair_Msh6"/>
    <property type="match status" value="1"/>
</dbReference>
<dbReference type="InterPro" id="IPR017261">
    <property type="entry name" value="DNA_mismatch_repair_MutS/MSH"/>
</dbReference>
<evidence type="ECO:0000256" key="5">
    <source>
        <dbReference type="ARBA" id="ARBA00023125"/>
    </source>
</evidence>
<keyword evidence="3" id="KW-0227">DNA damage</keyword>
<evidence type="ECO:0000259" key="7">
    <source>
        <dbReference type="PROSITE" id="PS00486"/>
    </source>
</evidence>
<dbReference type="InterPro" id="IPR036678">
    <property type="entry name" value="MutS_con_dom_sf"/>
</dbReference>
<protein>
    <submittedName>
        <fullName evidence="8">G927 protein</fullName>
    </submittedName>
</protein>
<dbReference type="Gene3D" id="3.40.1170.10">
    <property type="entry name" value="DNA repair protein MutS, domain I"/>
    <property type="match status" value="1"/>
</dbReference>
<dbReference type="Gene3D" id="1.10.1420.10">
    <property type="match status" value="1"/>
</dbReference>
<gene>
    <name evidence="8" type="primary">g927</name>
    <name evidence="8" type="ORF">VP750_LOCUS808</name>
</gene>
<sequence>MPKRGIASFFDSLPKKQKVNADGQQAAETSKQDDQGAIKGHQKRLSPAKKRRPITPVVDLVNEPSRPTSKTAEQPGSARKKQFIRVLGDGGDSQTAALKKVQQRFAWLDEKNARDTEGHSPKHPDYDPRTVKVPPEVLGKMSESQKQYWQVKSKYRDTIIFFKVGKFYELYEDDAQIGVDVLGWKQTITGVGHCRQVGCPESGINDAVQRLASLGYKVARMEQMETAAEAKAKRGPKATIRRQLTRVHTPATSTAHDITVDAVHLMALSEAPSSGFSGALQEHRTTLSFAFLDAAAGFYYVGSAEDDAGRSTLGALLAQVAPRELLVPRGVLSPATLRLLKTPAFPMSIVAVTPGSEFPVADALASLDSYQKLLCGLVVPHEVKAQGSASLAALSALCMYLKRCNANQELATGTHKVMPYAAYAGTLCLDGPTLTNLELLESSTGSSEGSLLACLDTCTSAGGRRLLRQWMCRPLRDIAAINGRLDAVQELIERPELVVPLRSALQGMPDLERALGRLRSAAVAPAPGLPADHLKTAQNRRLGALDAAVTAVAKGMSALRQLVQPEDGSPPAASAIMQEATAAVPQDSCAAVQTLMDIDESIVKPQPAATPAKGQKGKKAAAATATLHPDILEQQGNANGDDSSEARVQKEIKITSVLIQRFVEHNDTWDRLQEALSSVDVLIAFAAFTETTIGSTCRPLVLPAISQGGSNAVLELKGLWNPCAVPLDGGCIVPNEFNLGSRKDGAPHTMLLTGPNMGGKSTLLRAACCAVILAQMGCPVPAESAVISITDRIFTRLGAQDRILAGESTFLVECTEAATILQHATPDSLVILDELGRGTSTFDGYAIAYAVLRHLSLAVDCRTLFATHFHPLASTEFRDCPRVALGHMAALVQEAREGNAGSIVFLYELQPGACPKSYGLQVAQLAGLQPGITRSAKEAGKLLERKLQGAFGRKPAAALSEAELERLRQCMSAISSCQPRHAWQQLQLSAA</sequence>
<dbReference type="Pfam" id="PF00488">
    <property type="entry name" value="MutS_V"/>
    <property type="match status" value="1"/>
</dbReference>
<dbReference type="InterPro" id="IPR045076">
    <property type="entry name" value="MutS"/>
</dbReference>